<accession>A0A9Q1DQH8</accession>
<name>A0A9Q1DQH8_CONCO</name>
<sequence>MSGHPSEPLEPHIRRLLHPHLHPVSAGRAQSQQPGEQPGRPAVPGEQAGVREACVCGGGAELEGLLTQGPAAPSAVTSPRTPPQGPVLTPTRADRERFNCVLFISFLLHDAKISYLQFVILFCFYFGIDAVMVWFLQDLLFVIVCQSLKNTGC</sequence>
<keyword evidence="2" id="KW-0812">Transmembrane</keyword>
<keyword evidence="2" id="KW-1133">Transmembrane helix</keyword>
<evidence type="ECO:0000313" key="4">
    <source>
        <dbReference type="Proteomes" id="UP001152803"/>
    </source>
</evidence>
<feature type="region of interest" description="Disordered" evidence="1">
    <location>
        <begin position="22"/>
        <end position="45"/>
    </location>
</feature>
<proteinExistence type="predicted"/>
<evidence type="ECO:0000256" key="2">
    <source>
        <dbReference type="SAM" id="Phobius"/>
    </source>
</evidence>
<gene>
    <name evidence="3" type="ORF">COCON_G00084860</name>
</gene>
<reference evidence="3" key="1">
    <citation type="journal article" date="2023" name="Science">
        <title>Genome structures resolve the early diversification of teleost fishes.</title>
        <authorList>
            <person name="Parey E."/>
            <person name="Louis A."/>
            <person name="Montfort J."/>
            <person name="Bouchez O."/>
            <person name="Roques C."/>
            <person name="Iampietro C."/>
            <person name="Lluch J."/>
            <person name="Castinel A."/>
            <person name="Donnadieu C."/>
            <person name="Desvignes T."/>
            <person name="Floi Bucao C."/>
            <person name="Jouanno E."/>
            <person name="Wen M."/>
            <person name="Mejri S."/>
            <person name="Dirks R."/>
            <person name="Jansen H."/>
            <person name="Henkel C."/>
            <person name="Chen W.J."/>
            <person name="Zahm M."/>
            <person name="Cabau C."/>
            <person name="Klopp C."/>
            <person name="Thompson A.W."/>
            <person name="Robinson-Rechavi M."/>
            <person name="Braasch I."/>
            <person name="Lecointre G."/>
            <person name="Bobe J."/>
            <person name="Postlethwait J.H."/>
            <person name="Berthelot C."/>
            <person name="Roest Crollius H."/>
            <person name="Guiguen Y."/>
        </authorList>
    </citation>
    <scope>NUCLEOTIDE SEQUENCE</scope>
    <source>
        <strain evidence="3">Concon-B</strain>
    </source>
</reference>
<evidence type="ECO:0000313" key="3">
    <source>
        <dbReference type="EMBL" id="KAJ8276734.1"/>
    </source>
</evidence>
<feature type="transmembrane region" description="Helical" evidence="2">
    <location>
        <begin position="115"/>
        <end position="136"/>
    </location>
</feature>
<protein>
    <submittedName>
        <fullName evidence="3">Uncharacterized protein</fullName>
    </submittedName>
</protein>
<dbReference type="EMBL" id="JAFJMO010000005">
    <property type="protein sequence ID" value="KAJ8276734.1"/>
    <property type="molecule type" value="Genomic_DNA"/>
</dbReference>
<comment type="caution">
    <text evidence="3">The sequence shown here is derived from an EMBL/GenBank/DDBJ whole genome shotgun (WGS) entry which is preliminary data.</text>
</comment>
<keyword evidence="4" id="KW-1185">Reference proteome</keyword>
<evidence type="ECO:0000256" key="1">
    <source>
        <dbReference type="SAM" id="MobiDB-lite"/>
    </source>
</evidence>
<organism evidence="3 4">
    <name type="scientific">Conger conger</name>
    <name type="common">Conger eel</name>
    <name type="synonym">Muraena conger</name>
    <dbReference type="NCBI Taxonomy" id="82655"/>
    <lineage>
        <taxon>Eukaryota</taxon>
        <taxon>Metazoa</taxon>
        <taxon>Chordata</taxon>
        <taxon>Craniata</taxon>
        <taxon>Vertebrata</taxon>
        <taxon>Euteleostomi</taxon>
        <taxon>Actinopterygii</taxon>
        <taxon>Neopterygii</taxon>
        <taxon>Teleostei</taxon>
        <taxon>Anguilliformes</taxon>
        <taxon>Congridae</taxon>
        <taxon>Conger</taxon>
    </lineage>
</organism>
<keyword evidence="2" id="KW-0472">Membrane</keyword>
<dbReference type="Proteomes" id="UP001152803">
    <property type="component" value="Unassembled WGS sequence"/>
</dbReference>
<feature type="region of interest" description="Disordered" evidence="1">
    <location>
        <begin position="70"/>
        <end position="90"/>
    </location>
</feature>
<dbReference type="AlphaFoldDB" id="A0A9Q1DQH8"/>